<gene>
    <name evidence="1" type="ORF">UFOVP1629_1</name>
</gene>
<accession>A0A6J5SXL8</accession>
<sequence length="39" mass="4129">MSYIKSIIGLCIAIGGVDVFTKVFNANKSVAASIYFTVS</sequence>
<reference evidence="1" key="1">
    <citation type="submission" date="2020-05" db="EMBL/GenBank/DDBJ databases">
        <authorList>
            <person name="Chiriac C."/>
            <person name="Salcher M."/>
            <person name="Ghai R."/>
            <person name="Kavagutti S V."/>
        </authorList>
    </citation>
    <scope>NUCLEOTIDE SEQUENCE</scope>
</reference>
<organism evidence="1">
    <name type="scientific">uncultured Caudovirales phage</name>
    <dbReference type="NCBI Taxonomy" id="2100421"/>
    <lineage>
        <taxon>Viruses</taxon>
        <taxon>Duplodnaviria</taxon>
        <taxon>Heunggongvirae</taxon>
        <taxon>Uroviricota</taxon>
        <taxon>Caudoviricetes</taxon>
        <taxon>Peduoviridae</taxon>
        <taxon>Maltschvirus</taxon>
        <taxon>Maltschvirus maltsch</taxon>
    </lineage>
</organism>
<name>A0A6J5SXL8_9CAUD</name>
<protein>
    <submittedName>
        <fullName evidence="1">Uncharacterized protein</fullName>
    </submittedName>
</protein>
<proteinExistence type="predicted"/>
<evidence type="ECO:0000313" key="1">
    <source>
        <dbReference type="EMBL" id="CAB4220243.1"/>
    </source>
</evidence>
<dbReference type="EMBL" id="LR797494">
    <property type="protein sequence ID" value="CAB4220243.1"/>
    <property type="molecule type" value="Genomic_DNA"/>
</dbReference>
<feature type="non-terminal residue" evidence="1">
    <location>
        <position position="39"/>
    </location>
</feature>